<sequence>MLAQGLQGFEDLLGEGFDLGAIDVGGGGDITRLDNARLVPHTITQLSVVALQLLGQRDIQRFSGVLAEQNGQLIKLGKSGLVLVFPARSLLRIADGDHAQDIDVHTGQCTVDIVHGLGGQKIPVVQSVDILSGCLECMDHEKRQSDKRNDDGEGRGHQSLFYSETAMRRLSSGHESSSLGFVRLLNRDLANASLAINYRRLELKL</sequence>
<dbReference type="AlphaFoldDB" id="A0A0P9N121"/>
<dbReference type="Proteomes" id="UP000050356">
    <property type="component" value="Unassembled WGS sequence"/>
</dbReference>
<evidence type="ECO:0000313" key="2">
    <source>
        <dbReference type="Proteomes" id="UP000050356"/>
    </source>
</evidence>
<organism evidence="1 2">
    <name type="scientific">Pseudomonas syringae pv. cerasicola</name>
    <dbReference type="NCBI Taxonomy" id="264451"/>
    <lineage>
        <taxon>Bacteria</taxon>
        <taxon>Pseudomonadati</taxon>
        <taxon>Pseudomonadota</taxon>
        <taxon>Gammaproteobacteria</taxon>
        <taxon>Pseudomonadales</taxon>
        <taxon>Pseudomonadaceae</taxon>
        <taxon>Pseudomonas</taxon>
        <taxon>Pseudomonas syringae</taxon>
    </lineage>
</organism>
<accession>A0A0P9N121</accession>
<name>A0A0P9N121_PSESX</name>
<comment type="caution">
    <text evidence="1">The sequence shown here is derived from an EMBL/GenBank/DDBJ whole genome shotgun (WGS) entry which is preliminary data.</text>
</comment>
<reference evidence="1 2" key="1">
    <citation type="submission" date="2015-09" db="EMBL/GenBank/DDBJ databases">
        <title>Genome announcement of multiple Pseudomonas syringae strains.</title>
        <authorList>
            <person name="Thakur S."/>
            <person name="Wang P.W."/>
            <person name="Gong Y."/>
            <person name="Weir B.S."/>
            <person name="Guttman D.S."/>
        </authorList>
    </citation>
    <scope>NUCLEOTIDE SEQUENCE [LARGE SCALE GENOMIC DNA]</scope>
    <source>
        <strain evidence="1 2">ICMP17524</strain>
    </source>
</reference>
<gene>
    <name evidence="1" type="ORF">ALO50_00024</name>
</gene>
<evidence type="ECO:0000313" key="1">
    <source>
        <dbReference type="EMBL" id="KPW98636.1"/>
    </source>
</evidence>
<proteinExistence type="predicted"/>
<protein>
    <submittedName>
        <fullName evidence="1">Uncharacterized protein</fullName>
    </submittedName>
</protein>
<dbReference type="EMBL" id="LJQA01000190">
    <property type="protein sequence ID" value="KPW98636.1"/>
    <property type="molecule type" value="Genomic_DNA"/>
</dbReference>